<evidence type="ECO:0000313" key="3">
    <source>
        <dbReference type="Proteomes" id="UP000221369"/>
    </source>
</evidence>
<organism evidence="2 3">
    <name type="scientific">Paramicrobacterium agarici</name>
    <dbReference type="NCBI Taxonomy" id="630514"/>
    <lineage>
        <taxon>Bacteria</taxon>
        <taxon>Bacillati</taxon>
        <taxon>Actinomycetota</taxon>
        <taxon>Actinomycetes</taxon>
        <taxon>Micrococcales</taxon>
        <taxon>Microbacteriaceae</taxon>
        <taxon>Paramicrobacterium</taxon>
    </lineage>
</organism>
<dbReference type="EMBL" id="PDJE01000001">
    <property type="protein sequence ID" value="PFG30698.1"/>
    <property type="molecule type" value="Genomic_DNA"/>
</dbReference>
<dbReference type="Pfam" id="PF03613">
    <property type="entry name" value="EIID-AGA"/>
    <property type="match status" value="1"/>
</dbReference>
<evidence type="ECO:0000256" key="1">
    <source>
        <dbReference type="SAM" id="Phobius"/>
    </source>
</evidence>
<dbReference type="RefSeq" id="WP_098407123.1">
    <property type="nucleotide sequence ID" value="NZ_PDJE01000001.1"/>
</dbReference>
<feature type="transmembrane region" description="Helical" evidence="1">
    <location>
        <begin position="236"/>
        <end position="254"/>
    </location>
</feature>
<gene>
    <name evidence="2" type="ORF">ATJ78_1634</name>
</gene>
<keyword evidence="1" id="KW-1133">Transmembrane helix</keyword>
<proteinExistence type="predicted"/>
<evidence type="ECO:0000313" key="2">
    <source>
        <dbReference type="EMBL" id="PFG30698.1"/>
    </source>
</evidence>
<dbReference type="PROSITE" id="PS51108">
    <property type="entry name" value="PTS_EIID"/>
    <property type="match status" value="1"/>
</dbReference>
<feature type="transmembrane region" description="Helical" evidence="1">
    <location>
        <begin position="153"/>
        <end position="175"/>
    </location>
</feature>
<sequence length="281" mass="30770">MIENETVRTDKTDLSEKEQRREIRSLTFRGLLLQGAFNYERFQNLGFWWILRPMLDRLYPDEKSRSAAYRRHLAYFNTHPWTLGPITGIVATMEHRRASGDEAVSDEAITSVKVGLMAPLAGIGDSLVFGTIRPIFSAVCAALAVNGNPLGPILFVLGLLAIQMGMRFWGTSLGYRTGMRFLDRLGGSELEKLKEGATVVGLAVTGALVATLLNVTTPFVYENGDASISLQDQLDTVLPAVLPLAATLAVFWLVRKRVALWLVLVGAVVIGVVTGYFGILA</sequence>
<dbReference type="PANTHER" id="PTHR32502:SF23">
    <property type="entry name" value="TRANSPORT PROTEIN, PTS SYSTEM"/>
    <property type="match status" value="1"/>
</dbReference>
<comment type="caution">
    <text evidence="2">The sequence shown here is derived from an EMBL/GenBank/DDBJ whole genome shotgun (WGS) entry which is preliminary data.</text>
</comment>
<dbReference type="GO" id="GO:0009401">
    <property type="term" value="P:phosphoenolpyruvate-dependent sugar phosphotransferase system"/>
    <property type="evidence" value="ECO:0007669"/>
    <property type="project" value="InterPro"/>
</dbReference>
<keyword evidence="1" id="KW-0812">Transmembrane</keyword>
<protein>
    <submittedName>
        <fullName evidence="2">PTS system D-mannose-specific IID component (Man family)</fullName>
    </submittedName>
</protein>
<reference evidence="2 3" key="1">
    <citation type="submission" date="2017-10" db="EMBL/GenBank/DDBJ databases">
        <title>Sequencing the genomes of 1000 actinobacteria strains.</title>
        <authorList>
            <person name="Klenk H.-P."/>
        </authorList>
    </citation>
    <scope>NUCLEOTIDE SEQUENCE [LARGE SCALE GENOMIC DNA]</scope>
    <source>
        <strain evidence="2 3">DSM 21798</strain>
    </source>
</reference>
<name>A0A2A9DVI5_9MICO</name>
<feature type="transmembrane region" description="Helical" evidence="1">
    <location>
        <begin position="196"/>
        <end position="216"/>
    </location>
</feature>
<keyword evidence="3" id="KW-1185">Reference proteome</keyword>
<dbReference type="InterPro" id="IPR004704">
    <property type="entry name" value="PTS_IID_man"/>
</dbReference>
<accession>A0A2A9DVI5</accession>
<dbReference type="PANTHER" id="PTHR32502">
    <property type="entry name" value="N-ACETYLGALACTOSAMINE PERMEASE II COMPONENT-RELATED"/>
    <property type="match status" value="1"/>
</dbReference>
<keyword evidence="1" id="KW-0472">Membrane</keyword>
<dbReference type="GO" id="GO:0005886">
    <property type="term" value="C:plasma membrane"/>
    <property type="evidence" value="ECO:0007669"/>
    <property type="project" value="TreeGrafter"/>
</dbReference>
<dbReference type="Proteomes" id="UP000221369">
    <property type="component" value="Unassembled WGS sequence"/>
</dbReference>
<dbReference type="InterPro" id="IPR050303">
    <property type="entry name" value="GatZ_KbaZ_carbometab"/>
</dbReference>
<dbReference type="AlphaFoldDB" id="A0A2A9DVI5"/>
<feature type="transmembrane region" description="Helical" evidence="1">
    <location>
        <begin position="259"/>
        <end position="279"/>
    </location>
</feature>